<proteinExistence type="predicted"/>
<feature type="chain" id="PRO_5046842734" evidence="1">
    <location>
        <begin position="20"/>
        <end position="190"/>
    </location>
</feature>
<evidence type="ECO:0000256" key="1">
    <source>
        <dbReference type="SAM" id="SignalP"/>
    </source>
</evidence>
<evidence type="ECO:0000313" key="2">
    <source>
        <dbReference type="EMBL" id="WXA95334.1"/>
    </source>
</evidence>
<accession>A0ABZ2KEN9</accession>
<feature type="signal peptide" evidence="1">
    <location>
        <begin position="1"/>
        <end position="19"/>
    </location>
</feature>
<keyword evidence="3" id="KW-1185">Reference proteome</keyword>
<dbReference type="EMBL" id="CP089982">
    <property type="protein sequence ID" value="WXA95334.1"/>
    <property type="molecule type" value="Genomic_DNA"/>
</dbReference>
<keyword evidence="1" id="KW-0732">Signal</keyword>
<protein>
    <submittedName>
        <fullName evidence="2">DUF2846 domain-containing protein</fullName>
    </submittedName>
</protein>
<evidence type="ECO:0000313" key="3">
    <source>
        <dbReference type="Proteomes" id="UP001379533"/>
    </source>
</evidence>
<reference evidence="2 3" key="1">
    <citation type="submission" date="2021-12" db="EMBL/GenBank/DDBJ databases">
        <title>Discovery of the Pendulisporaceae a myxobacterial family with distinct sporulation behavior and unique specialized metabolism.</title>
        <authorList>
            <person name="Garcia R."/>
            <person name="Popoff A."/>
            <person name="Bader C.D."/>
            <person name="Loehr J."/>
            <person name="Walesch S."/>
            <person name="Walt C."/>
            <person name="Boldt J."/>
            <person name="Bunk B."/>
            <person name="Haeckl F.J.F.P.J."/>
            <person name="Gunesch A.P."/>
            <person name="Birkelbach J."/>
            <person name="Nuebel U."/>
            <person name="Pietschmann T."/>
            <person name="Bach T."/>
            <person name="Mueller R."/>
        </authorList>
    </citation>
    <scope>NUCLEOTIDE SEQUENCE [LARGE SCALE GENOMIC DNA]</scope>
    <source>
        <strain evidence="2 3">MSr12523</strain>
    </source>
</reference>
<gene>
    <name evidence="2" type="ORF">LZC95_00575</name>
</gene>
<dbReference type="Proteomes" id="UP001379533">
    <property type="component" value="Chromosome"/>
</dbReference>
<name>A0ABZ2KEN9_9BACT</name>
<sequence length="190" mass="20920">MKLFLLFAMVLFVGCSAHSDYMRAGTPPAPATADAATVVFIRPSGYAGGQLMTVLDANGRFLGDSLPKSYFSVKVPPGEHIFVVWGENTGALRANLVGGKTYYVEVSTKLGMMSARVHLLALTPRHENWKELPEWLKESKPMSPDEAAGQAYLAKRHEAAQERIRRAREILTEYNAEELAARTILPQDGQ</sequence>
<dbReference type="PROSITE" id="PS51257">
    <property type="entry name" value="PROKAR_LIPOPROTEIN"/>
    <property type="match status" value="1"/>
</dbReference>
<dbReference type="RefSeq" id="WP_394845941.1">
    <property type="nucleotide sequence ID" value="NZ_CP089982.1"/>
</dbReference>
<organism evidence="2 3">
    <name type="scientific">Pendulispora brunnea</name>
    <dbReference type="NCBI Taxonomy" id="2905690"/>
    <lineage>
        <taxon>Bacteria</taxon>
        <taxon>Pseudomonadati</taxon>
        <taxon>Myxococcota</taxon>
        <taxon>Myxococcia</taxon>
        <taxon>Myxococcales</taxon>
        <taxon>Sorangiineae</taxon>
        <taxon>Pendulisporaceae</taxon>
        <taxon>Pendulispora</taxon>
    </lineage>
</organism>